<evidence type="ECO:0000313" key="4">
    <source>
        <dbReference type="EMBL" id="REH48303.1"/>
    </source>
</evidence>
<keyword evidence="1" id="KW-0456">Lyase</keyword>
<sequence length="446" mass="46272">MTGRDAGLLAPTWAGTPVAGETDDEAWLRAMVDVEAALARAQARLGVVPDGAAKAISAVSADQLDVVELAVASRGAANPVVAFVPALMKLVPADVAEYVHRGSTSQDILDSATMLVVQRVRALLLADLRRCADALASMAVAHRTTLIAGRTLTQHAVPTAFGLKAAGWLSLVLDSIERLESLVLPAELAGAAGTLAAYVEYGRLAGVDAGEPLIAPFAEELGLAEPVAAWHTLRTPILDVGNALQLVAGALGKIAIDVQVLSRTEIGEVAEPAAEGRGASSAMPQKRNPVLATMIVTAARQVPAQVSVLAASMVAEDERPGGAWHAEWQPLREALRLVGGATHTAAELLAGLEVFPERMAANLALSDGSIVSERLNVALAPVLGKAVAKKLLGEATREASASGKSLRDVLAGKIDTALPLDDLLDPAQYIGDAPALVDRILRRYRA</sequence>
<dbReference type="InterPro" id="IPR022761">
    <property type="entry name" value="Fumarate_lyase_N"/>
</dbReference>
<dbReference type="RefSeq" id="WP_246015129.1">
    <property type="nucleotide sequence ID" value="NZ_CP144375.1"/>
</dbReference>
<keyword evidence="5" id="KW-1185">Reference proteome</keyword>
<protein>
    <submittedName>
        <fullName evidence="4">3-carboxy-cis,cis-muconate cycloisomerase</fullName>
    </submittedName>
</protein>
<dbReference type="Proteomes" id="UP000256269">
    <property type="component" value="Unassembled WGS sequence"/>
</dbReference>
<feature type="domain" description="Adenylosuccinate lyase C-terminal" evidence="3">
    <location>
        <begin position="367"/>
        <end position="441"/>
    </location>
</feature>
<dbReference type="GO" id="GO:0016829">
    <property type="term" value="F:lyase activity"/>
    <property type="evidence" value="ECO:0007669"/>
    <property type="project" value="UniProtKB-KW"/>
</dbReference>
<dbReference type="Gene3D" id="1.20.200.10">
    <property type="entry name" value="Fumarase/aspartase (Central domain)"/>
    <property type="match status" value="1"/>
</dbReference>
<dbReference type="InterPro" id="IPR019468">
    <property type="entry name" value="AdenyloSucc_lyase_C"/>
</dbReference>
<accession>A0A3E0HP56</accession>
<dbReference type="InterPro" id="IPR024083">
    <property type="entry name" value="Fumarase/histidase_N"/>
</dbReference>
<dbReference type="Pfam" id="PF10397">
    <property type="entry name" value="ADSL_C"/>
    <property type="match status" value="1"/>
</dbReference>
<comment type="caution">
    <text evidence="4">The sequence shown here is derived from an EMBL/GenBank/DDBJ whole genome shotgun (WGS) entry which is preliminary data.</text>
</comment>
<dbReference type="Gene3D" id="1.10.40.30">
    <property type="entry name" value="Fumarase/aspartase (C-terminal domain)"/>
    <property type="match status" value="1"/>
</dbReference>
<proteinExistence type="inferred from homology"/>
<dbReference type="Gene3D" id="1.10.275.10">
    <property type="entry name" value="Fumarase/aspartase (N-terminal domain)"/>
    <property type="match status" value="1"/>
</dbReference>
<dbReference type="Pfam" id="PF00206">
    <property type="entry name" value="Lyase_1"/>
    <property type="match status" value="1"/>
</dbReference>
<name>A0A3E0HP56_9PSEU</name>
<dbReference type="EMBL" id="QUNO01000005">
    <property type="protein sequence ID" value="REH48303.1"/>
    <property type="molecule type" value="Genomic_DNA"/>
</dbReference>
<dbReference type="GO" id="GO:0016853">
    <property type="term" value="F:isomerase activity"/>
    <property type="evidence" value="ECO:0007669"/>
    <property type="project" value="UniProtKB-KW"/>
</dbReference>
<dbReference type="PRINTS" id="PR00149">
    <property type="entry name" value="FUMRATELYASE"/>
</dbReference>
<dbReference type="SMART" id="SM00998">
    <property type="entry name" value="ADSL_C"/>
    <property type="match status" value="1"/>
</dbReference>
<dbReference type="PANTHER" id="PTHR43172">
    <property type="entry name" value="ADENYLOSUCCINATE LYASE"/>
    <property type="match status" value="1"/>
</dbReference>
<evidence type="ECO:0000256" key="2">
    <source>
        <dbReference type="ARBA" id="ARBA00034772"/>
    </source>
</evidence>
<keyword evidence="4" id="KW-0413">Isomerase</keyword>
<reference evidence="4 5" key="1">
    <citation type="submission" date="2018-08" db="EMBL/GenBank/DDBJ databases">
        <title>Genomic Encyclopedia of Archaeal and Bacterial Type Strains, Phase II (KMG-II): from individual species to whole genera.</title>
        <authorList>
            <person name="Goeker M."/>
        </authorList>
    </citation>
    <scope>NUCLEOTIDE SEQUENCE [LARGE SCALE GENOMIC DNA]</scope>
    <source>
        <strain evidence="4 5">DSM 45791</strain>
    </source>
</reference>
<dbReference type="SUPFAM" id="SSF48557">
    <property type="entry name" value="L-aspartase-like"/>
    <property type="match status" value="1"/>
</dbReference>
<organism evidence="4 5">
    <name type="scientific">Kutzneria buriramensis</name>
    <dbReference type="NCBI Taxonomy" id="1045776"/>
    <lineage>
        <taxon>Bacteria</taxon>
        <taxon>Bacillati</taxon>
        <taxon>Actinomycetota</taxon>
        <taxon>Actinomycetes</taxon>
        <taxon>Pseudonocardiales</taxon>
        <taxon>Pseudonocardiaceae</taxon>
        <taxon>Kutzneria</taxon>
    </lineage>
</organism>
<dbReference type="InterPro" id="IPR008948">
    <property type="entry name" value="L-Aspartase-like"/>
</dbReference>
<dbReference type="AlphaFoldDB" id="A0A3E0HP56"/>
<evidence type="ECO:0000259" key="3">
    <source>
        <dbReference type="SMART" id="SM00998"/>
    </source>
</evidence>
<dbReference type="CDD" id="cd01597">
    <property type="entry name" value="pCLME"/>
    <property type="match status" value="1"/>
</dbReference>
<evidence type="ECO:0000313" key="5">
    <source>
        <dbReference type="Proteomes" id="UP000256269"/>
    </source>
</evidence>
<gene>
    <name evidence="4" type="ORF">BCF44_105161</name>
</gene>
<evidence type="ECO:0000256" key="1">
    <source>
        <dbReference type="ARBA" id="ARBA00023239"/>
    </source>
</evidence>
<dbReference type="PANTHER" id="PTHR43172:SF2">
    <property type="entry name" value="ADENYLOSUCCINATE LYASE C-TERMINAL DOMAIN-CONTAINING PROTEIN"/>
    <property type="match status" value="1"/>
</dbReference>
<comment type="similarity">
    <text evidence="2">Belongs to the class-II fumarase/aspartase family.</text>
</comment>
<dbReference type="InterPro" id="IPR000362">
    <property type="entry name" value="Fumarate_lyase_fam"/>
</dbReference>